<protein>
    <submittedName>
        <fullName evidence="2">Spore coat protein CotH</fullName>
    </submittedName>
</protein>
<feature type="signal peptide" evidence="1">
    <location>
        <begin position="1"/>
        <end position="18"/>
    </location>
</feature>
<dbReference type="Pfam" id="PF08757">
    <property type="entry name" value="CotH"/>
    <property type="match status" value="1"/>
</dbReference>
<keyword evidence="2" id="KW-0167">Capsid protein</keyword>
<evidence type="ECO:0000313" key="3">
    <source>
        <dbReference type="Proteomes" id="UP000541425"/>
    </source>
</evidence>
<organism evidence="2 3">
    <name type="scientific">Alloprevotella rava</name>
    <dbReference type="NCBI Taxonomy" id="671218"/>
    <lineage>
        <taxon>Bacteria</taxon>
        <taxon>Pseudomonadati</taxon>
        <taxon>Bacteroidota</taxon>
        <taxon>Bacteroidia</taxon>
        <taxon>Bacteroidales</taxon>
        <taxon>Prevotellaceae</taxon>
        <taxon>Alloprevotella</taxon>
    </lineage>
</organism>
<feature type="chain" id="PRO_5031263407" evidence="1">
    <location>
        <begin position="19"/>
        <end position="764"/>
    </location>
</feature>
<dbReference type="EMBL" id="JACICA010000003">
    <property type="protein sequence ID" value="MBB3702502.1"/>
    <property type="molecule type" value="Genomic_DNA"/>
</dbReference>
<evidence type="ECO:0000256" key="1">
    <source>
        <dbReference type="SAM" id="SignalP"/>
    </source>
</evidence>
<gene>
    <name evidence="2" type="ORF">FHS60_000960</name>
</gene>
<name>A0A7W5UJC4_9BACT</name>
<keyword evidence="1" id="KW-0732">Signal</keyword>
<reference evidence="2 3" key="1">
    <citation type="submission" date="2020-08" db="EMBL/GenBank/DDBJ databases">
        <title>Genomic Encyclopedia of Type Strains, Phase IV (KMG-IV): sequencing the most valuable type-strain genomes for metagenomic binning, comparative biology and taxonomic classification.</title>
        <authorList>
            <person name="Goeker M."/>
        </authorList>
    </citation>
    <scope>NUCLEOTIDE SEQUENCE [LARGE SCALE GENOMIC DNA]</scope>
    <source>
        <strain evidence="2 3">DSM 22548</strain>
    </source>
</reference>
<dbReference type="Proteomes" id="UP000541425">
    <property type="component" value="Unassembled WGS sequence"/>
</dbReference>
<evidence type="ECO:0000313" key="2">
    <source>
        <dbReference type="EMBL" id="MBB3702502.1"/>
    </source>
</evidence>
<dbReference type="AlphaFoldDB" id="A0A7W5UJC4"/>
<sequence length="764" mass="87041">MRKVLLFMLFFAALSAMGAIQFNETTRYRLVCKKFGTGGIGLGTYHTSTALVYYDIYAQAATADAWWYIRKNGNGYTFQNAATGQYLYHEPTREEQVAKGLRLCNAVTSDSARWKLTYKTSFFEISNKAVPTQYINCRTDGSYLVGTYYHADDNGHFEIFDEQGRQVKDDEQSDPLRTPLSGYVDTLRLNNKDLVYDTLGGRFFFSVRKRYRDGRDFSAAVTLSAQPGVTLSLDGQELSDGGTITIHGVDCGKTYPIVVSRNGSVVASVPLQMTFLPIVEMNVTSPNQTTYTRGSIRVTDPGVTGYDSLYVAGFRIRGASATNYQKKSYAIKLYEANGESKDVEFLGKRSDNNWILDAMVIDKACMRNRLSTDLWKDIHTEPYYAQFEKKKIRPYTRGEFVEVFLNGAYHGLYCMTEKIDRKQLRLKKSKGDTIHSLLYKSGQWSYEVLFGHELGYPSTTGRTPARYSNYYDSWCNWELKYPDLEKGEKIDWGPLYNAINFCATSSDVEFDKGVESYLDLPVLRDYYLFLDLLFAYDNDGKNMYYALYDLQKNNGQKLTIVPWDLDATWGRSWDGSNDDQKDPTADWSVVRRSYTGGLTYYNRLEQSPYHNWSQMLADRYAELRLSKKIDADSLVARITEYATLFSDSRADQREGSSWYMYHGEIQKDVEYMKNWIKARVPALDRKYSFDPTISGLRQVSDKPYVSAAGGMGSITFSSSAPQMVQIYTIDGRLYRTIRLTQSVETVGGIPAGLYLTAGQKVLVQ</sequence>
<dbReference type="InterPro" id="IPR014867">
    <property type="entry name" value="Spore_coat_CotH_CotH2/3/7"/>
</dbReference>
<comment type="caution">
    <text evidence="2">The sequence shown here is derived from an EMBL/GenBank/DDBJ whole genome shotgun (WGS) entry which is preliminary data.</text>
</comment>
<accession>A0A7W5UJC4</accession>
<proteinExistence type="predicted"/>
<dbReference type="CDD" id="cd23432">
    <property type="entry name" value="beta-trefoil_Ricin_EndoBetaGal-like"/>
    <property type="match status" value="1"/>
</dbReference>
<dbReference type="Gene3D" id="2.80.10.50">
    <property type="match status" value="1"/>
</dbReference>
<dbReference type="RefSeq" id="WP_183695596.1">
    <property type="nucleotide sequence ID" value="NZ_JACICA010000003.1"/>
</dbReference>
<keyword evidence="2" id="KW-0946">Virion</keyword>